<dbReference type="CDD" id="cd06581">
    <property type="entry name" value="TM_PBP1_LivM_like"/>
    <property type="match status" value="1"/>
</dbReference>
<keyword evidence="3 6" id="KW-0812">Transmembrane</keyword>
<feature type="transmembrane region" description="Helical" evidence="6">
    <location>
        <begin position="12"/>
        <end position="29"/>
    </location>
</feature>
<dbReference type="PANTHER" id="PTHR30482:SF20">
    <property type="entry name" value="HIGH-AFFINITY BRANCHED-CHAIN AMINO ACID TRANSPORT SYSTEM PERMEASE PROTEIN LIVM"/>
    <property type="match status" value="1"/>
</dbReference>
<name>A0A6J7H8T1_9ZZZZ</name>
<feature type="transmembrane region" description="Helical" evidence="6">
    <location>
        <begin position="290"/>
        <end position="311"/>
    </location>
</feature>
<dbReference type="GO" id="GO:0015658">
    <property type="term" value="F:branched-chain amino acid transmembrane transporter activity"/>
    <property type="evidence" value="ECO:0007669"/>
    <property type="project" value="InterPro"/>
</dbReference>
<dbReference type="PANTHER" id="PTHR30482">
    <property type="entry name" value="HIGH-AFFINITY BRANCHED-CHAIN AMINO ACID TRANSPORT SYSTEM PERMEASE"/>
    <property type="match status" value="1"/>
</dbReference>
<evidence type="ECO:0000256" key="3">
    <source>
        <dbReference type="ARBA" id="ARBA00022692"/>
    </source>
</evidence>
<feature type="transmembrane region" description="Helical" evidence="6">
    <location>
        <begin position="86"/>
        <end position="108"/>
    </location>
</feature>
<feature type="transmembrane region" description="Helical" evidence="6">
    <location>
        <begin position="36"/>
        <end position="55"/>
    </location>
</feature>
<evidence type="ECO:0000256" key="4">
    <source>
        <dbReference type="ARBA" id="ARBA00022989"/>
    </source>
</evidence>
<accession>A0A6J7H8T1</accession>
<evidence type="ECO:0000313" key="7">
    <source>
        <dbReference type="EMBL" id="CAB4916102.1"/>
    </source>
</evidence>
<feature type="transmembrane region" description="Helical" evidence="6">
    <location>
        <begin position="212"/>
        <end position="233"/>
    </location>
</feature>
<sequence>MLTLTPSKKRTLFFVAMGWALLLIGDRIGELRQYQGSFVAMYALAIGSIILLTGYSGQLSLGHSALMAVGAYAGALSINNLHLHPVIALVIATFVAGLFGLLLGFGVARLSGPYLAGTTLALAVSLPTLANQFPILGGEQGVVFDVGLPPARFGENFSQYKWFFWISCLAVLVMLWLISNVVSSRYGRTFRAIRDNETAAALSGLNTGRLKVLAFSISSGMAGLAGGLLVMLISGVSPSAFPLSLSFSLLTGAVVTGVYSLKGVMLGGLVLVAIPEIADSLVTRIGGSEGFTATLPGFLVSALLILAVIFAPNGPGKLLHSFKKHG</sequence>
<protein>
    <submittedName>
        <fullName evidence="7">Unannotated protein</fullName>
    </submittedName>
</protein>
<evidence type="ECO:0000256" key="2">
    <source>
        <dbReference type="ARBA" id="ARBA00022475"/>
    </source>
</evidence>
<proteinExistence type="predicted"/>
<dbReference type="Pfam" id="PF02653">
    <property type="entry name" value="BPD_transp_2"/>
    <property type="match status" value="1"/>
</dbReference>
<dbReference type="InterPro" id="IPR043428">
    <property type="entry name" value="LivM-like"/>
</dbReference>
<evidence type="ECO:0000256" key="1">
    <source>
        <dbReference type="ARBA" id="ARBA00004651"/>
    </source>
</evidence>
<organism evidence="7">
    <name type="scientific">freshwater metagenome</name>
    <dbReference type="NCBI Taxonomy" id="449393"/>
    <lineage>
        <taxon>unclassified sequences</taxon>
        <taxon>metagenomes</taxon>
        <taxon>ecological metagenomes</taxon>
    </lineage>
</organism>
<keyword evidence="5 6" id="KW-0472">Membrane</keyword>
<feature type="transmembrane region" description="Helical" evidence="6">
    <location>
        <begin position="162"/>
        <end position="182"/>
    </location>
</feature>
<dbReference type="AlphaFoldDB" id="A0A6J7H8T1"/>
<comment type="subcellular location">
    <subcellularLocation>
        <location evidence="1">Cell membrane</location>
        <topology evidence="1">Multi-pass membrane protein</topology>
    </subcellularLocation>
</comment>
<evidence type="ECO:0000256" key="5">
    <source>
        <dbReference type="ARBA" id="ARBA00023136"/>
    </source>
</evidence>
<reference evidence="7" key="1">
    <citation type="submission" date="2020-05" db="EMBL/GenBank/DDBJ databases">
        <authorList>
            <person name="Chiriac C."/>
            <person name="Salcher M."/>
            <person name="Ghai R."/>
            <person name="Kavagutti S V."/>
        </authorList>
    </citation>
    <scope>NUCLEOTIDE SEQUENCE</scope>
</reference>
<feature type="transmembrane region" description="Helical" evidence="6">
    <location>
        <begin position="253"/>
        <end position="278"/>
    </location>
</feature>
<keyword evidence="4 6" id="KW-1133">Transmembrane helix</keyword>
<gene>
    <name evidence="7" type="ORF">UFOPK3614_00598</name>
</gene>
<dbReference type="EMBL" id="CAFBMS010000026">
    <property type="protein sequence ID" value="CAB4916102.1"/>
    <property type="molecule type" value="Genomic_DNA"/>
</dbReference>
<dbReference type="InterPro" id="IPR001851">
    <property type="entry name" value="ABC_transp_permease"/>
</dbReference>
<keyword evidence="2" id="KW-1003">Cell membrane</keyword>
<evidence type="ECO:0000256" key="6">
    <source>
        <dbReference type="SAM" id="Phobius"/>
    </source>
</evidence>
<dbReference type="GO" id="GO:0005886">
    <property type="term" value="C:plasma membrane"/>
    <property type="evidence" value="ECO:0007669"/>
    <property type="project" value="UniProtKB-SubCell"/>
</dbReference>